<dbReference type="GO" id="GO:0051028">
    <property type="term" value="P:mRNA transport"/>
    <property type="evidence" value="ECO:0007669"/>
    <property type="project" value="UniProtKB-KW"/>
</dbReference>
<evidence type="ECO:0000256" key="8">
    <source>
        <dbReference type="ARBA" id="ARBA00023132"/>
    </source>
</evidence>
<dbReference type="SUPFAM" id="SSF82215">
    <property type="entry name" value="C-terminal autoproteolytic domain of nucleoporin nup98"/>
    <property type="match status" value="1"/>
</dbReference>
<dbReference type="Proteomes" id="UP000007796">
    <property type="component" value="Unassembled WGS sequence"/>
</dbReference>
<dbReference type="InterPro" id="IPR037665">
    <property type="entry name" value="Nucleoporin_S59-like"/>
</dbReference>
<dbReference type="HOGENOM" id="CLU_002330_0_0_1"/>
<dbReference type="Pfam" id="PF04096">
    <property type="entry name" value="Nucleoporin2"/>
    <property type="match status" value="1"/>
</dbReference>
<comment type="subcellular location">
    <subcellularLocation>
        <location evidence="1">Nucleus</location>
        <location evidence="1">Nuclear pore complex</location>
    </subcellularLocation>
</comment>
<feature type="compositionally biased region" description="Low complexity" evidence="10">
    <location>
        <begin position="544"/>
        <end position="558"/>
    </location>
</feature>
<evidence type="ECO:0000256" key="10">
    <source>
        <dbReference type="SAM" id="MobiDB-lite"/>
    </source>
</evidence>
<name>F0XBY7_GROCL</name>
<sequence>MSFGSGGFGGFGQQNQSSGFGFGANAANTNTTQGFGSGTSGFGSNANTGAGLFGNTASTGFGANPGTASEYALLDSIASSHLVVVLAQPVLAASARSLHLVRRHQPAVAFLELRQPRLAPLDLVVAAGFGSTTTTSTTPFGGGGASLFGASKPAFGSTAPTGGLFGSTATPATTGFGSTGGGFGAAANPGIGTNVGDPPGTAAVAFQPYVEKENSSNQQNSFQSVLFMDAYKKWSIEELRLVDYNQGRRYGNSTGTGAFGVSSNFGGFGSNNNTNTTTTTNTAGGLFGSGTTTTGFGSQPAATTGGFGTNTSTSGGLFGAKPAATGGLFGNTTAQPAQSGGLFGSGGGSGGFGSGTTSGFGSANTTAGTGLFGNAAAQPKPATGFGFGSNTQTTGAFGNTGTTNTFGTANTGATANTGGLFGSTPTNTATTGGGLFGSAAPPATSAGGFGTGAGGGFGVQNTQAGGLFGQAKPATSGLFGTATANTAAPGASGGMFGSTATSSPFGANNNTQSTFLQKPAATTGGGLFGNATAQPAGGGGLFGNAGQNAQPQQQAQPGSLFGGSMNQTQPKQSLFGSPAPAATGSLFGGQMNNQQQTGNAFGQSTAVQQQGGGLGGSLFGNSTQGLGGLGATQGLTTSISDAGAYGAPSLFQNLATAEVHNPGPLATPLSLNKSKTSRRSSILPLYKMNPGSASKFATPQKRGYGFSYSTLGTPNSASSMSSTPGAFSQSLLVGGAGRALSQSISSSSLRRTLNADDSILLPGAFSTSSGSRFYGSVGSSKKLVINRDMRSDLFSTPTKVKEPSNDSSDSLAPGSARKLQKRVSFDTTVAKDNGGENGRANGSANGNSADLGYLRPQGRSVNNGAATATSSEPEMTQISGKELAVVHEEEYSPANRCIPDDYTINSKDLGEYWMSPSKEEIDRMNRIQRQQVANFTVGRVNVGQVRFRVPVDLTKISLDSIPGGIVTLIIRSATVYPDINTKPPVGQGLNVPAEIMLLHTCPRSGPDVSAAKMKKHIMRLRSIPDTSFVDYDEKTAAWTFTVEHFTTYGFDEDEDDETDAETTIVSAAAAGANGSATIASPASGVRTAGSDDDSSDARRRKRPFVPGAFNEQTEMSDDEDNRTEEMSFLSSRSAEMSSLAVVPAASTTHDLDMEPTQDGLMETEHEASLSRQPYSAAEHDNDSLQDSPPAPGLVPVIPETPAGVVRARMRAIKESSTPIKLQVADGDNWMEMLQKTVSPQKRDRAALKALSGLNVDNKPDFRESKVGFDNKVGRASISARSRLVNDNRGFATSIDLMNSLFEKAKAPPAKAPPKAITTAKGFMKWPYNRQNRAADEDEANMEPTERAFHESMKPAWSADGSCIVIDEQGNGSFEPTLKRLRVFDSLDPTLAFDPLEGIAEHKEAIDIELVNGVPSVSTRRVPPIKTFAGFCEQANRRRAANAGLLAKQQGSYEQSVWELASVLFDPVDGLLDTADETRARKENLSRFWAQLVQDATTKSLEQAQSLEEKAVVYLAGRKVPEACRALVDSKNFKAATLTSLIGTSNAFRKDMREQMEDWQQGDVLAEFSVPIRSLYSLLAGNVSVCEGKKGGGVENRVNSVVLSEWFGLDWKQAFGLRLWYGIAAGEGIETAVAKFVEDLEQGRVPQPRPWYANQRDVPVTWAVPVSAVREDLLFGLLKVAAGHARLEDVLEPESSQASPLRFRLCWQINQALSAAGNIADSAKLSPAKADMLTSQYAAEVVYSDSREVGDNGWIHAVWVLMHLSDPTSRVQAIQDVLGRHAGRLFEGNRSGQPAGTSLYERLVDDLKMPAAWVWQASALYWRYEQKQPALEAECLLHALAFADAHSIFVKELAPKAIVERNYGEIAQILSKLQPHRHQISGWALGGEVYSRFLDLLTLQRNGTLEDRDNESSSNSTTRRTRGQQQQARAGAEQASVQLSGAVEALVSSLPAMYENAGDDRPTEVAAITEMADVVAKETMALASKGRMDLSKISRLPLTEDRRLRYSNDLAFAYYREVMAAQ</sequence>
<dbReference type="GO" id="GO:0003723">
    <property type="term" value="F:RNA binding"/>
    <property type="evidence" value="ECO:0007669"/>
    <property type="project" value="TreeGrafter"/>
</dbReference>
<dbReference type="eggNOG" id="KOG0845">
    <property type="taxonomic scope" value="Eukaryota"/>
</dbReference>
<evidence type="ECO:0000259" key="11">
    <source>
        <dbReference type="PROSITE" id="PS51434"/>
    </source>
</evidence>
<evidence type="ECO:0000256" key="7">
    <source>
        <dbReference type="ARBA" id="ARBA00023010"/>
    </source>
</evidence>
<dbReference type="InterPro" id="IPR007230">
    <property type="entry name" value="Nup98_auto-Pept-S59_dom"/>
</dbReference>
<keyword evidence="8" id="KW-0906">Nuclear pore complex</keyword>
<feature type="region of interest" description="Disordered" evidence="10">
    <location>
        <begin position="795"/>
        <end position="877"/>
    </location>
</feature>
<evidence type="ECO:0000256" key="1">
    <source>
        <dbReference type="ARBA" id="ARBA00004567"/>
    </source>
</evidence>
<dbReference type="GO" id="GO:0034398">
    <property type="term" value="P:telomere tethering at nuclear periphery"/>
    <property type="evidence" value="ECO:0007669"/>
    <property type="project" value="TreeGrafter"/>
</dbReference>
<dbReference type="STRING" id="655863.F0XBY7"/>
<dbReference type="InParanoid" id="F0XBY7"/>
<feature type="region of interest" description="Disordered" evidence="10">
    <location>
        <begin position="1163"/>
        <end position="1196"/>
    </location>
</feature>
<feature type="compositionally biased region" description="Low complexity" evidence="10">
    <location>
        <begin position="1911"/>
        <end position="1935"/>
    </location>
</feature>
<keyword evidence="4" id="KW-0068">Autocatalytic cleavage</keyword>
<keyword evidence="7" id="KW-0811">Translocation</keyword>
<evidence type="ECO:0000256" key="4">
    <source>
        <dbReference type="ARBA" id="ARBA00022813"/>
    </source>
</evidence>
<dbReference type="Gene3D" id="3.30.1610.10">
    <property type="entry name" value="Peptidase S59, nucleoporin"/>
    <property type="match status" value="1"/>
</dbReference>
<dbReference type="InterPro" id="IPR025574">
    <property type="entry name" value="Nucleoporin_FG_rpt"/>
</dbReference>
<accession>F0XBY7</accession>
<evidence type="ECO:0000256" key="9">
    <source>
        <dbReference type="ARBA" id="ARBA00023242"/>
    </source>
</evidence>
<dbReference type="Pfam" id="PF12110">
    <property type="entry name" value="Nup96"/>
    <property type="match status" value="1"/>
</dbReference>
<feature type="domain" description="Peptidase S59" evidence="11">
    <location>
        <begin position="909"/>
        <end position="1045"/>
    </location>
</feature>
<feature type="region of interest" description="Disordered" evidence="10">
    <location>
        <begin position="1076"/>
        <end position="1125"/>
    </location>
</feature>
<dbReference type="OrthoDB" id="3797628at2759"/>
<dbReference type="MEROPS" id="S59.A07"/>
<dbReference type="Pfam" id="PF13634">
    <property type="entry name" value="Nucleoporin_FG"/>
    <property type="match status" value="4"/>
</dbReference>
<dbReference type="GO" id="GO:0008139">
    <property type="term" value="F:nuclear localization sequence binding"/>
    <property type="evidence" value="ECO:0007669"/>
    <property type="project" value="TreeGrafter"/>
</dbReference>
<dbReference type="InterPro" id="IPR021967">
    <property type="entry name" value="Nup98_C"/>
</dbReference>
<dbReference type="PROSITE" id="PS51434">
    <property type="entry name" value="NUP_C"/>
    <property type="match status" value="1"/>
</dbReference>
<proteinExistence type="inferred from homology"/>
<dbReference type="GO" id="GO:0000973">
    <property type="term" value="P:post-transcriptional tethering of RNA polymerase II gene DNA at nuclear periphery"/>
    <property type="evidence" value="ECO:0007669"/>
    <property type="project" value="TreeGrafter"/>
</dbReference>
<evidence type="ECO:0000313" key="12">
    <source>
        <dbReference type="EMBL" id="EFX03785.1"/>
    </source>
</evidence>
<protein>
    <submittedName>
        <fullName evidence="12">Nucleoporin nup189</fullName>
    </submittedName>
</protein>
<dbReference type="GO" id="GO:0006606">
    <property type="term" value="P:protein import into nucleus"/>
    <property type="evidence" value="ECO:0007669"/>
    <property type="project" value="TreeGrafter"/>
</dbReference>
<dbReference type="GO" id="GO:0006405">
    <property type="term" value="P:RNA export from nucleus"/>
    <property type="evidence" value="ECO:0007669"/>
    <property type="project" value="TreeGrafter"/>
</dbReference>
<feature type="region of interest" description="Disordered" evidence="10">
    <location>
        <begin position="538"/>
        <end position="597"/>
    </location>
</feature>
<dbReference type="PANTHER" id="PTHR23198:SF6">
    <property type="entry name" value="NUCLEAR PORE COMPLEX PROTEIN NUP98-NUP96"/>
    <property type="match status" value="1"/>
</dbReference>
<evidence type="ECO:0000256" key="3">
    <source>
        <dbReference type="ARBA" id="ARBA00022448"/>
    </source>
</evidence>
<gene>
    <name evidence="12" type="ORF">CMQ_713</name>
</gene>
<comment type="similarity">
    <text evidence="2">Belongs to the nucleoporin GLFG family.</text>
</comment>
<dbReference type="RefSeq" id="XP_014173267.1">
    <property type="nucleotide sequence ID" value="XM_014317792.1"/>
</dbReference>
<reference evidence="12 13" key="1">
    <citation type="journal article" date="2011" name="Proc. Natl. Acad. Sci. U.S.A.">
        <title>Genome and transcriptome analyses of the mountain pine beetle-fungal symbiont Grosmannia clavigera, a lodgepole pine pathogen.</title>
        <authorList>
            <person name="DiGuistini S."/>
            <person name="Wang Y."/>
            <person name="Liao N.Y."/>
            <person name="Taylor G."/>
            <person name="Tanguay P."/>
            <person name="Feau N."/>
            <person name="Henrissat B."/>
            <person name="Chan S.K."/>
            <person name="Hesse-Orce U."/>
            <person name="Alamouti S.M."/>
            <person name="Tsui C.K.M."/>
            <person name="Docking R.T."/>
            <person name="Levasseur A."/>
            <person name="Haridas S."/>
            <person name="Robertson G."/>
            <person name="Birol I."/>
            <person name="Holt R.A."/>
            <person name="Marra M.A."/>
            <person name="Hamelin R.C."/>
            <person name="Hirst M."/>
            <person name="Jones S.J.M."/>
            <person name="Bohlmann J."/>
            <person name="Breuil C."/>
        </authorList>
    </citation>
    <scope>NUCLEOTIDE SEQUENCE [LARGE SCALE GENOMIC DNA]</scope>
    <source>
        <strain evidence="13">kw1407 / UAMH 11150</strain>
    </source>
</reference>
<dbReference type="GO" id="GO:0044614">
    <property type="term" value="C:nuclear pore cytoplasmic filaments"/>
    <property type="evidence" value="ECO:0007669"/>
    <property type="project" value="TreeGrafter"/>
</dbReference>
<feature type="compositionally biased region" description="Low complexity" evidence="10">
    <location>
        <begin position="588"/>
        <end position="597"/>
    </location>
</feature>
<dbReference type="Gene3D" id="1.10.10.2360">
    <property type="match status" value="1"/>
</dbReference>
<keyword evidence="6" id="KW-0653">Protein transport</keyword>
<keyword evidence="13" id="KW-1185">Reference proteome</keyword>
<evidence type="ECO:0000313" key="13">
    <source>
        <dbReference type="Proteomes" id="UP000007796"/>
    </source>
</evidence>
<feature type="compositionally biased region" description="Low complexity" evidence="10">
    <location>
        <begin position="838"/>
        <end position="849"/>
    </location>
</feature>
<keyword evidence="3" id="KW-0813">Transport</keyword>
<evidence type="ECO:0000256" key="5">
    <source>
        <dbReference type="ARBA" id="ARBA00022816"/>
    </source>
</evidence>
<feature type="region of interest" description="Disordered" evidence="10">
    <location>
        <begin position="1904"/>
        <end position="1935"/>
    </location>
</feature>
<dbReference type="GO" id="GO:0017056">
    <property type="term" value="F:structural constituent of nuclear pore"/>
    <property type="evidence" value="ECO:0007669"/>
    <property type="project" value="InterPro"/>
</dbReference>
<feature type="compositionally biased region" description="Polar residues" evidence="10">
    <location>
        <begin position="859"/>
        <end position="877"/>
    </location>
</feature>
<dbReference type="FunFam" id="1.10.10.2360:FF:000001">
    <property type="entry name" value="Nuclear pore complex protein Nup98-Nup96"/>
    <property type="match status" value="1"/>
</dbReference>
<dbReference type="InterPro" id="IPR036903">
    <property type="entry name" value="Nup98_auto-Pept-S59_dom_sf"/>
</dbReference>
<evidence type="ECO:0000256" key="2">
    <source>
        <dbReference type="ARBA" id="ARBA00008926"/>
    </source>
</evidence>
<dbReference type="PANTHER" id="PTHR23198">
    <property type="entry name" value="NUCLEOPORIN"/>
    <property type="match status" value="1"/>
</dbReference>
<keyword evidence="9" id="KW-0539">Nucleus</keyword>
<evidence type="ECO:0000256" key="6">
    <source>
        <dbReference type="ARBA" id="ARBA00022927"/>
    </source>
</evidence>
<keyword evidence="5" id="KW-0509">mRNA transport</keyword>
<dbReference type="GeneID" id="25980640"/>
<dbReference type="Gene3D" id="1.25.40.690">
    <property type="match status" value="1"/>
</dbReference>
<dbReference type="EMBL" id="GL629765">
    <property type="protein sequence ID" value="EFX03785.1"/>
    <property type="molecule type" value="Genomic_DNA"/>
</dbReference>
<organism evidence="13">
    <name type="scientific">Grosmannia clavigera (strain kw1407 / UAMH 11150)</name>
    <name type="common">Blue stain fungus</name>
    <name type="synonym">Graphiocladiella clavigera</name>
    <dbReference type="NCBI Taxonomy" id="655863"/>
    <lineage>
        <taxon>Eukaryota</taxon>
        <taxon>Fungi</taxon>
        <taxon>Dikarya</taxon>
        <taxon>Ascomycota</taxon>
        <taxon>Pezizomycotina</taxon>
        <taxon>Sordariomycetes</taxon>
        <taxon>Sordariomycetidae</taxon>
        <taxon>Ophiostomatales</taxon>
        <taxon>Ophiostomataceae</taxon>
        <taxon>Leptographium</taxon>
    </lineage>
</organism>
<feature type="compositionally biased region" description="Polar residues" evidence="10">
    <location>
        <begin position="564"/>
        <end position="575"/>
    </location>
</feature>